<dbReference type="KEGG" id="dci:108253309"/>
<evidence type="ECO:0000313" key="2">
    <source>
        <dbReference type="RefSeq" id="XP_026684625.1"/>
    </source>
</evidence>
<proteinExistence type="predicted"/>
<protein>
    <submittedName>
        <fullName evidence="2">Uncharacterized protein LOC108253309</fullName>
    </submittedName>
</protein>
<gene>
    <name evidence="2" type="primary">LOC108253309</name>
</gene>
<dbReference type="Proteomes" id="UP000079169">
    <property type="component" value="Unplaced"/>
</dbReference>
<dbReference type="RefSeq" id="XP_026684625.1">
    <property type="nucleotide sequence ID" value="XM_026828824.1"/>
</dbReference>
<dbReference type="AlphaFoldDB" id="A0A3Q0JD22"/>
<keyword evidence="1" id="KW-1185">Reference proteome</keyword>
<accession>A0A3Q0JD22</accession>
<reference evidence="2" key="1">
    <citation type="submission" date="2025-08" db="UniProtKB">
        <authorList>
            <consortium name="RefSeq"/>
        </authorList>
    </citation>
    <scope>IDENTIFICATION</scope>
</reference>
<organism evidence="1 2">
    <name type="scientific">Diaphorina citri</name>
    <name type="common">Asian citrus psyllid</name>
    <dbReference type="NCBI Taxonomy" id="121845"/>
    <lineage>
        <taxon>Eukaryota</taxon>
        <taxon>Metazoa</taxon>
        <taxon>Ecdysozoa</taxon>
        <taxon>Arthropoda</taxon>
        <taxon>Hexapoda</taxon>
        <taxon>Insecta</taxon>
        <taxon>Pterygota</taxon>
        <taxon>Neoptera</taxon>
        <taxon>Paraneoptera</taxon>
        <taxon>Hemiptera</taxon>
        <taxon>Sternorrhyncha</taxon>
        <taxon>Psylloidea</taxon>
        <taxon>Psyllidae</taxon>
        <taxon>Diaphorininae</taxon>
        <taxon>Diaphorina</taxon>
    </lineage>
</organism>
<dbReference type="PaxDb" id="121845-A0A3Q0JD22"/>
<dbReference type="GeneID" id="108253309"/>
<sequence length="111" mass="12582">MLNPNGLSVIQTRSHLKVCSPDTAGKTCCSAGMEEAYRLKAKQDFKRMYLAVLKGFKEDSDPPLDEALRQHAADIHGTYLQSVSYIIYSQYANMHFLAPVFRIPVFNLLVW</sequence>
<name>A0A3Q0JD22_DIACI</name>
<evidence type="ECO:0000313" key="1">
    <source>
        <dbReference type="Proteomes" id="UP000079169"/>
    </source>
</evidence>